<name>A0A8E2F107_9PEZI</name>
<evidence type="ECO:0000313" key="3">
    <source>
        <dbReference type="Proteomes" id="UP000250140"/>
    </source>
</evidence>
<evidence type="ECO:0000313" key="2">
    <source>
        <dbReference type="EMBL" id="OCL08551.1"/>
    </source>
</evidence>
<organism evidence="2 3">
    <name type="scientific">Glonium stellatum</name>
    <dbReference type="NCBI Taxonomy" id="574774"/>
    <lineage>
        <taxon>Eukaryota</taxon>
        <taxon>Fungi</taxon>
        <taxon>Dikarya</taxon>
        <taxon>Ascomycota</taxon>
        <taxon>Pezizomycotina</taxon>
        <taxon>Dothideomycetes</taxon>
        <taxon>Pleosporomycetidae</taxon>
        <taxon>Gloniales</taxon>
        <taxon>Gloniaceae</taxon>
        <taxon>Glonium</taxon>
    </lineage>
</organism>
<dbReference type="Pfam" id="PF11951">
    <property type="entry name" value="Fungal_trans_2"/>
    <property type="match status" value="1"/>
</dbReference>
<dbReference type="OrthoDB" id="3927090at2759"/>
<accession>A0A8E2F107</accession>
<reference evidence="2 3" key="1">
    <citation type="journal article" date="2016" name="Nat. Commun.">
        <title>Ectomycorrhizal ecology is imprinted in the genome of the dominant symbiotic fungus Cenococcum geophilum.</title>
        <authorList>
            <consortium name="DOE Joint Genome Institute"/>
            <person name="Peter M."/>
            <person name="Kohler A."/>
            <person name="Ohm R.A."/>
            <person name="Kuo A."/>
            <person name="Krutzmann J."/>
            <person name="Morin E."/>
            <person name="Arend M."/>
            <person name="Barry K.W."/>
            <person name="Binder M."/>
            <person name="Choi C."/>
            <person name="Clum A."/>
            <person name="Copeland A."/>
            <person name="Grisel N."/>
            <person name="Haridas S."/>
            <person name="Kipfer T."/>
            <person name="LaButti K."/>
            <person name="Lindquist E."/>
            <person name="Lipzen A."/>
            <person name="Maire R."/>
            <person name="Meier B."/>
            <person name="Mihaltcheva S."/>
            <person name="Molinier V."/>
            <person name="Murat C."/>
            <person name="Poggeler S."/>
            <person name="Quandt C.A."/>
            <person name="Sperisen C."/>
            <person name="Tritt A."/>
            <person name="Tisserant E."/>
            <person name="Crous P.W."/>
            <person name="Henrissat B."/>
            <person name="Nehls U."/>
            <person name="Egli S."/>
            <person name="Spatafora J.W."/>
            <person name="Grigoriev I.V."/>
            <person name="Martin F.M."/>
        </authorList>
    </citation>
    <scope>NUCLEOTIDE SEQUENCE [LARGE SCALE GENOMIC DNA]</scope>
    <source>
        <strain evidence="2 3">CBS 207.34</strain>
    </source>
</reference>
<feature type="compositionally biased region" description="Polar residues" evidence="1">
    <location>
        <begin position="14"/>
        <end position="37"/>
    </location>
</feature>
<sequence length="457" mass="51626">MDKSNEDRLKRLISSASTDETNESSPDFIFVTTTDPTKGSDRSTRRRIHQHAMNRIGKSRRTRPRLVQLTFNVRSPENSGIAARQPQPSQHPDAHSRNIEDVRAPNLAKESTPQEMTLVNTFPGPVTLLGAGPGVDPFNAYPVPMARGDHALIYHRKSTHPSDSSPDSFRHFQLSAISIPYISGDLERWRFHIEGLERIIKLRGGIDTLNSDRAVRLMVFWIDITGSLVTDSAPLFPIPQAFIPPLRSLQTKEPSPVLSRLATHWRITCHASSDIMDVFLDLHRLTTLLSPYSTTQQGDIWQDELFVGLIANPVIHMLLALPRFIEADERAFALREACRVGAMLFVGCLRQQFDCYPDAVRPHKQQLRQLLRQSNGDDWGDLYELWIWLCVLEGLVAEEGEEMEEVVASLREIMGKAVLSWEEVLETAEAVLWIDRVFGARTEGLKQKVVTASDLQI</sequence>
<dbReference type="PANTHER" id="PTHR37540">
    <property type="entry name" value="TRANSCRIPTION FACTOR (ACR-2), PUTATIVE-RELATED-RELATED"/>
    <property type="match status" value="1"/>
</dbReference>
<proteinExistence type="predicted"/>
<gene>
    <name evidence="2" type="ORF">AOQ84DRAFT_376655</name>
</gene>
<feature type="compositionally biased region" description="Basic and acidic residues" evidence="1">
    <location>
        <begin position="1"/>
        <end position="10"/>
    </location>
</feature>
<dbReference type="InterPro" id="IPR021858">
    <property type="entry name" value="Fun_TF"/>
</dbReference>
<evidence type="ECO:0000256" key="1">
    <source>
        <dbReference type="SAM" id="MobiDB-lite"/>
    </source>
</evidence>
<dbReference type="Proteomes" id="UP000250140">
    <property type="component" value="Unassembled WGS sequence"/>
</dbReference>
<feature type="region of interest" description="Disordered" evidence="1">
    <location>
        <begin position="1"/>
        <end position="46"/>
    </location>
</feature>
<dbReference type="EMBL" id="KV749637">
    <property type="protein sequence ID" value="OCL08551.1"/>
    <property type="molecule type" value="Genomic_DNA"/>
</dbReference>
<dbReference type="PANTHER" id="PTHR37540:SF5">
    <property type="entry name" value="TRANSCRIPTION FACTOR DOMAIN-CONTAINING PROTEIN"/>
    <property type="match status" value="1"/>
</dbReference>
<dbReference type="AlphaFoldDB" id="A0A8E2F107"/>
<keyword evidence="3" id="KW-1185">Reference proteome</keyword>
<protein>
    <submittedName>
        <fullName evidence="2">Uncharacterized protein</fullName>
    </submittedName>
</protein>
<feature type="region of interest" description="Disordered" evidence="1">
    <location>
        <begin position="76"/>
        <end position="96"/>
    </location>
</feature>